<dbReference type="PANTHER" id="PTHR31094">
    <property type="entry name" value="RIKEN CDNA 2310061I04 GENE"/>
    <property type="match status" value="1"/>
</dbReference>
<dbReference type="AlphaFoldDB" id="A0A6G0U347"/>
<evidence type="ECO:0000313" key="3">
    <source>
        <dbReference type="Proteomes" id="UP000475862"/>
    </source>
</evidence>
<dbReference type="InterPro" id="IPR018790">
    <property type="entry name" value="DUF2358"/>
</dbReference>
<evidence type="ECO:0000256" key="1">
    <source>
        <dbReference type="SAM" id="MobiDB-lite"/>
    </source>
</evidence>
<comment type="caution">
    <text evidence="2">The sequence shown here is derived from an EMBL/GenBank/DDBJ whole genome shotgun (WGS) entry which is preliminary data.</text>
</comment>
<keyword evidence="3" id="KW-1185">Reference proteome</keyword>
<accession>A0A6G0U347</accession>
<evidence type="ECO:0000313" key="2">
    <source>
        <dbReference type="EMBL" id="KAE9543049.1"/>
    </source>
</evidence>
<dbReference type="PANTHER" id="PTHR31094:SF2">
    <property type="entry name" value="RIKEN CDNA 2310061I04 GENE"/>
    <property type="match status" value="1"/>
</dbReference>
<name>A0A6G0U347_APHGL</name>
<reference evidence="2 3" key="1">
    <citation type="submission" date="2019-08" db="EMBL/GenBank/DDBJ databases">
        <title>The genome of the soybean aphid Biotype 1, its phylome, world population structure and adaptation to the North American continent.</title>
        <authorList>
            <person name="Giordano R."/>
            <person name="Donthu R.K."/>
            <person name="Hernandez A.G."/>
            <person name="Wright C.L."/>
            <person name="Zimin A.V."/>
        </authorList>
    </citation>
    <scope>NUCLEOTIDE SEQUENCE [LARGE SCALE GENOMIC DNA]</scope>
    <source>
        <tissue evidence="2">Whole aphids</tissue>
    </source>
</reference>
<dbReference type="Pfam" id="PF10184">
    <property type="entry name" value="DUF2358"/>
    <property type="match status" value="1"/>
</dbReference>
<organism evidence="2 3">
    <name type="scientific">Aphis glycines</name>
    <name type="common">Soybean aphid</name>
    <dbReference type="NCBI Taxonomy" id="307491"/>
    <lineage>
        <taxon>Eukaryota</taxon>
        <taxon>Metazoa</taxon>
        <taxon>Ecdysozoa</taxon>
        <taxon>Arthropoda</taxon>
        <taxon>Hexapoda</taxon>
        <taxon>Insecta</taxon>
        <taxon>Pterygota</taxon>
        <taxon>Neoptera</taxon>
        <taxon>Paraneoptera</taxon>
        <taxon>Hemiptera</taxon>
        <taxon>Sternorrhyncha</taxon>
        <taxon>Aphidomorpha</taxon>
        <taxon>Aphidoidea</taxon>
        <taxon>Aphididae</taxon>
        <taxon>Aphidini</taxon>
        <taxon>Aphis</taxon>
        <taxon>Aphis</taxon>
    </lineage>
</organism>
<sequence>MANSVRKICSKIGNSHQYLLGTAKTSAYGGHVVSDTVQQHLARPQVETTCKINYAENLFRQSQPLLDYIVRPVKNKHSSEMAVEWFNSGFNRHTNPKIDVCHSTALKQDNPTKSDENISSSDSKGLPSVDQLEHVYNRLGEDLPLLFKQNLDYAIYHPKLVFENNIRGTKSVGLEYFMSTISILRLMGHLKYAFVKFDILKITKHPEDGTIKIRWRIKGISGMKVFLKFWKFKLWNLEQVIKENVESWHDGFSIFYLGSDGLVHKLTADKMQPFNDPVIEEKNPLATKLALFLGLSPQLGNLDCLVSFESEQTNELLKMVIMSLEDVI</sequence>
<dbReference type="EMBL" id="VYZN01000009">
    <property type="protein sequence ID" value="KAE9543049.1"/>
    <property type="molecule type" value="Genomic_DNA"/>
</dbReference>
<gene>
    <name evidence="2" type="ORF">AGLY_002960</name>
</gene>
<feature type="region of interest" description="Disordered" evidence="1">
    <location>
        <begin position="106"/>
        <end position="126"/>
    </location>
</feature>
<dbReference type="Proteomes" id="UP000475862">
    <property type="component" value="Unassembled WGS sequence"/>
</dbReference>
<proteinExistence type="predicted"/>
<dbReference type="OrthoDB" id="44820at2759"/>
<protein>
    <submittedName>
        <fullName evidence="2">Uncharacterized protein</fullName>
    </submittedName>
</protein>